<keyword evidence="2" id="KW-1185">Reference proteome</keyword>
<reference evidence="1" key="1">
    <citation type="submission" date="2023-03" db="EMBL/GenBank/DDBJ databases">
        <title>Massive genome expansion in bonnet fungi (Mycena s.s.) driven by repeated elements and novel gene families across ecological guilds.</title>
        <authorList>
            <consortium name="Lawrence Berkeley National Laboratory"/>
            <person name="Harder C.B."/>
            <person name="Miyauchi S."/>
            <person name="Viragh M."/>
            <person name="Kuo A."/>
            <person name="Thoen E."/>
            <person name="Andreopoulos B."/>
            <person name="Lu D."/>
            <person name="Skrede I."/>
            <person name="Drula E."/>
            <person name="Henrissat B."/>
            <person name="Morin E."/>
            <person name="Kohler A."/>
            <person name="Barry K."/>
            <person name="LaButti K."/>
            <person name="Morin E."/>
            <person name="Salamov A."/>
            <person name="Lipzen A."/>
            <person name="Mereny Z."/>
            <person name="Hegedus B."/>
            <person name="Baldrian P."/>
            <person name="Stursova M."/>
            <person name="Weitz H."/>
            <person name="Taylor A."/>
            <person name="Grigoriev I.V."/>
            <person name="Nagy L.G."/>
            <person name="Martin F."/>
            <person name="Kauserud H."/>
        </authorList>
    </citation>
    <scope>NUCLEOTIDE SEQUENCE</scope>
    <source>
        <strain evidence="1">CBHHK067</strain>
    </source>
</reference>
<dbReference type="AlphaFoldDB" id="A0AAD7GJY6"/>
<comment type="caution">
    <text evidence="1">The sequence shown here is derived from an EMBL/GenBank/DDBJ whole genome shotgun (WGS) entry which is preliminary data.</text>
</comment>
<sequence>MPNPAPECGPPPLSVEKLAVLKNNPISASEALVAQPWLVGAKVELARINDEIQHLEALRTALLSPLEVYRVALAPHKLLPVDARVALDMLALWSDFRVEIYEHEPDWNTVDVLNTWLARSGQHSLSLEILNGDYTSTTKLVAEYSHRIHFLSLDSMASLVLLQPGSLDLLEDLCLESEDGPVHILPSSPSALLRATRLCTLTIGELEDEIHLDSVGIPWHQLTELSITQSPLSVLHYYYILEQCADLITAHIGILQLDINGPVLAAAEKITLPALRTLGLGWSSLFNYPGFLENFALPSLVDLLLIQGDFNKDRNSFIAPTFSTLQRLAIDDTAYGEDPGITSWLYACPSVVDVRIPHSVISSPMLTEITEESLLPHVEMLIAQGADPARANGEH</sequence>
<name>A0AAD7GJY6_MYCRO</name>
<evidence type="ECO:0000313" key="1">
    <source>
        <dbReference type="EMBL" id="KAJ7694365.1"/>
    </source>
</evidence>
<gene>
    <name evidence="1" type="ORF">B0H17DRAFT_1199232</name>
</gene>
<accession>A0AAD7GJY6</accession>
<evidence type="ECO:0000313" key="2">
    <source>
        <dbReference type="Proteomes" id="UP001221757"/>
    </source>
</evidence>
<proteinExistence type="predicted"/>
<dbReference type="Proteomes" id="UP001221757">
    <property type="component" value="Unassembled WGS sequence"/>
</dbReference>
<dbReference type="EMBL" id="JARKIE010000042">
    <property type="protein sequence ID" value="KAJ7694365.1"/>
    <property type="molecule type" value="Genomic_DNA"/>
</dbReference>
<dbReference type="SUPFAM" id="SSF52047">
    <property type="entry name" value="RNI-like"/>
    <property type="match status" value="1"/>
</dbReference>
<organism evidence="1 2">
    <name type="scientific">Mycena rosella</name>
    <name type="common">Pink bonnet</name>
    <name type="synonym">Agaricus rosellus</name>
    <dbReference type="NCBI Taxonomy" id="1033263"/>
    <lineage>
        <taxon>Eukaryota</taxon>
        <taxon>Fungi</taxon>
        <taxon>Dikarya</taxon>
        <taxon>Basidiomycota</taxon>
        <taxon>Agaricomycotina</taxon>
        <taxon>Agaricomycetes</taxon>
        <taxon>Agaricomycetidae</taxon>
        <taxon>Agaricales</taxon>
        <taxon>Marasmiineae</taxon>
        <taxon>Mycenaceae</taxon>
        <taxon>Mycena</taxon>
    </lineage>
</organism>
<protein>
    <submittedName>
        <fullName evidence="1">Uncharacterized protein</fullName>
    </submittedName>
</protein>